<evidence type="ECO:0000256" key="3">
    <source>
        <dbReference type="ARBA" id="ARBA00048741"/>
    </source>
</evidence>
<protein>
    <recommendedName>
        <fullName evidence="2">asparagine synthase (glutamine-hydrolyzing)</fullName>
        <ecNumber evidence="2">6.3.5.4</ecNumber>
    </recommendedName>
</protein>
<evidence type="ECO:0000256" key="1">
    <source>
        <dbReference type="ARBA" id="ARBA00005187"/>
    </source>
</evidence>
<proteinExistence type="predicted"/>
<dbReference type="PANTHER" id="PTHR43284">
    <property type="entry name" value="ASPARAGINE SYNTHETASE (GLUTAMINE-HYDROLYZING)"/>
    <property type="match status" value="1"/>
</dbReference>
<dbReference type="Proteomes" id="UP000615760">
    <property type="component" value="Unassembled WGS sequence"/>
</dbReference>
<dbReference type="InterPro" id="IPR001962">
    <property type="entry name" value="Asn_synthase"/>
</dbReference>
<comment type="caution">
    <text evidence="5">The sequence shown here is derived from an EMBL/GenBank/DDBJ whole genome shotgun (WGS) entry which is preliminary data.</text>
</comment>
<keyword evidence="6" id="KW-1185">Reference proteome</keyword>
<dbReference type="RefSeq" id="WP_188620154.1">
    <property type="nucleotide sequence ID" value="NZ_BMJE01000002.1"/>
</dbReference>
<dbReference type="EC" id="6.3.5.4" evidence="2"/>
<dbReference type="EMBL" id="BMJE01000002">
    <property type="protein sequence ID" value="GGB72071.1"/>
    <property type="molecule type" value="Genomic_DNA"/>
</dbReference>
<gene>
    <name evidence="5" type="ORF">GCM10007424_10070</name>
</gene>
<dbReference type="InterPro" id="IPR051786">
    <property type="entry name" value="ASN_synthetase/amidase"/>
</dbReference>
<comment type="pathway">
    <text evidence="1">Amino-acid biosynthesis; L-asparagine biosynthesis; L-asparagine from L-aspartate (L-Gln route): step 1/1.</text>
</comment>
<reference evidence="6" key="1">
    <citation type="journal article" date="2019" name="Int. J. Syst. Evol. Microbiol.">
        <title>The Global Catalogue of Microorganisms (GCM) 10K type strain sequencing project: providing services to taxonomists for standard genome sequencing and annotation.</title>
        <authorList>
            <consortium name="The Broad Institute Genomics Platform"/>
            <consortium name="The Broad Institute Genome Sequencing Center for Infectious Disease"/>
            <person name="Wu L."/>
            <person name="Ma J."/>
        </authorList>
    </citation>
    <scope>NUCLEOTIDE SEQUENCE [LARGE SCALE GENOMIC DNA]</scope>
    <source>
        <strain evidence="6">CGMCC 1.15461</strain>
    </source>
</reference>
<dbReference type="SUPFAM" id="SSF52402">
    <property type="entry name" value="Adenine nucleotide alpha hydrolases-like"/>
    <property type="match status" value="1"/>
</dbReference>
<dbReference type="PANTHER" id="PTHR43284:SF1">
    <property type="entry name" value="ASPARAGINE SYNTHETASE"/>
    <property type="match status" value="1"/>
</dbReference>
<feature type="domain" description="Asparagine synthetase" evidence="4">
    <location>
        <begin position="126"/>
        <end position="243"/>
    </location>
</feature>
<evidence type="ECO:0000256" key="2">
    <source>
        <dbReference type="ARBA" id="ARBA00012737"/>
    </source>
</evidence>
<comment type="catalytic activity">
    <reaction evidence="3">
        <text>L-aspartate + L-glutamine + ATP + H2O = L-asparagine + L-glutamate + AMP + diphosphate + H(+)</text>
        <dbReference type="Rhea" id="RHEA:12228"/>
        <dbReference type="ChEBI" id="CHEBI:15377"/>
        <dbReference type="ChEBI" id="CHEBI:15378"/>
        <dbReference type="ChEBI" id="CHEBI:29985"/>
        <dbReference type="ChEBI" id="CHEBI:29991"/>
        <dbReference type="ChEBI" id="CHEBI:30616"/>
        <dbReference type="ChEBI" id="CHEBI:33019"/>
        <dbReference type="ChEBI" id="CHEBI:58048"/>
        <dbReference type="ChEBI" id="CHEBI:58359"/>
        <dbReference type="ChEBI" id="CHEBI:456215"/>
        <dbReference type="EC" id="6.3.5.4"/>
    </reaction>
</comment>
<dbReference type="Pfam" id="PF00733">
    <property type="entry name" value="Asn_synthase"/>
    <property type="match status" value="1"/>
</dbReference>
<evidence type="ECO:0000313" key="5">
    <source>
        <dbReference type="EMBL" id="GGB72071.1"/>
    </source>
</evidence>
<accession>A0ABQ1JQI2</accession>
<evidence type="ECO:0000313" key="6">
    <source>
        <dbReference type="Proteomes" id="UP000615760"/>
    </source>
</evidence>
<sequence length="495" mass="58148">MDDIIKLFNHSNHLGAFNTFTYTDKSGLLHFSQNIQEIINNYPDILTINLSSIIGVLSKNYMLGDTTLINGIYRSPWMGYPDKSKSQWLFYDVPNHKENFESKEKVAEKLFNLLCEEIIEYVGDKKKIGVLLSGGMDSRILVGCLNHLITNNTIKIDEVIGFTWGLERSRDVEYSKRITTSLNWKWKHYNVSANDLWENYKIAGVRGCEYSGIHLHAISKIAKDSDLVDVFLAGSYGDSVGRGEYSGMTVLKLKPIHSGINNSDRLLCNSLYNKSKSYINNEIEKYHMLFPREKKYMRNELDYQLHYMRRMLNPCMELINERRKLHQIFTNPKVFGYIWSLDPSIRDNDIYYNILKMFPPEISDVPWARTGKRYGYDNDTPDDYTKKHHEYDVIIQKDHLDRIQDFINENKNYLPFFNLKAVNCILNEIRKYPYGNFDYLEKITWIISFIHFIKVHEERINLEGDITSGSVSDVVKAKINYYLHTRTRSLKNRFR</sequence>
<organism evidence="5 6">
    <name type="scientific">Flavobacterium suaedae</name>
    <dbReference type="NCBI Taxonomy" id="1767027"/>
    <lineage>
        <taxon>Bacteria</taxon>
        <taxon>Pseudomonadati</taxon>
        <taxon>Bacteroidota</taxon>
        <taxon>Flavobacteriia</taxon>
        <taxon>Flavobacteriales</taxon>
        <taxon>Flavobacteriaceae</taxon>
        <taxon>Flavobacterium</taxon>
    </lineage>
</organism>
<dbReference type="Gene3D" id="3.40.50.620">
    <property type="entry name" value="HUPs"/>
    <property type="match status" value="1"/>
</dbReference>
<evidence type="ECO:0000259" key="4">
    <source>
        <dbReference type="Pfam" id="PF00733"/>
    </source>
</evidence>
<name>A0ABQ1JQI2_9FLAO</name>
<dbReference type="InterPro" id="IPR014729">
    <property type="entry name" value="Rossmann-like_a/b/a_fold"/>
</dbReference>